<evidence type="ECO:0000256" key="1">
    <source>
        <dbReference type="SAM" id="Coils"/>
    </source>
</evidence>
<organism evidence="3">
    <name type="scientific">Rhizochromulina marina</name>
    <dbReference type="NCBI Taxonomy" id="1034831"/>
    <lineage>
        <taxon>Eukaryota</taxon>
        <taxon>Sar</taxon>
        <taxon>Stramenopiles</taxon>
        <taxon>Ochrophyta</taxon>
        <taxon>Dictyochophyceae</taxon>
        <taxon>Rhizochromulinales</taxon>
        <taxon>Rhizochromulina</taxon>
    </lineage>
</organism>
<evidence type="ECO:0000313" key="3">
    <source>
        <dbReference type="EMBL" id="CAD9706985.1"/>
    </source>
</evidence>
<feature type="region of interest" description="Disordered" evidence="2">
    <location>
        <begin position="174"/>
        <end position="195"/>
    </location>
</feature>
<keyword evidence="1" id="KW-0175">Coiled coil</keyword>
<feature type="compositionally biased region" description="Low complexity" evidence="2">
    <location>
        <begin position="500"/>
        <end position="509"/>
    </location>
</feature>
<gene>
    <name evidence="3" type="ORF">RMAR1173_LOCUS17976</name>
</gene>
<feature type="compositionally biased region" description="Gly residues" evidence="2">
    <location>
        <begin position="479"/>
        <end position="499"/>
    </location>
</feature>
<feature type="region of interest" description="Disordered" evidence="2">
    <location>
        <begin position="98"/>
        <end position="131"/>
    </location>
</feature>
<evidence type="ECO:0000256" key="2">
    <source>
        <dbReference type="SAM" id="MobiDB-lite"/>
    </source>
</evidence>
<proteinExistence type="predicted"/>
<dbReference type="EMBL" id="HBHJ01027167">
    <property type="protein sequence ID" value="CAD9706985.1"/>
    <property type="molecule type" value="Transcribed_RNA"/>
</dbReference>
<protein>
    <submittedName>
        <fullName evidence="3">Uncharacterized protein</fullName>
    </submittedName>
</protein>
<reference evidence="3" key="1">
    <citation type="submission" date="2021-01" db="EMBL/GenBank/DDBJ databases">
        <authorList>
            <person name="Corre E."/>
            <person name="Pelletier E."/>
            <person name="Niang G."/>
            <person name="Scheremetjew M."/>
            <person name="Finn R."/>
            <person name="Kale V."/>
            <person name="Holt S."/>
            <person name="Cochrane G."/>
            <person name="Meng A."/>
            <person name="Brown T."/>
            <person name="Cohen L."/>
        </authorList>
    </citation>
    <scope>NUCLEOTIDE SEQUENCE</scope>
    <source>
        <strain evidence="3">CCMP1243</strain>
    </source>
</reference>
<sequence length="572" mass="60328">MAVEWDQRPPFAPIHEEKEEPVEHVLTAHTHAADAEQATLEGDTVAARDSHLEASRCFLAGSEACSDLVVRRCLITLSRAHSQAAYQASVRAARGAAAVPPAGPLSPPGAQGERRSMGARSPSWSRATPMQARSAIAGAIPEDQESSGGDAQVLGQSRGVADLGQGFQLECSVLAPRKRTDRPGAAQSTRPRPSQDVDEFFALRKALERIGTRALERPGGAPDKARGMVGSVLGESFFDLGDHKQHPAIDLSASIQNIKRSVHRPVGMPRRKLPSTEALLQGSTRSATEAAPGDPAAMGGGAESMGTASPPLVGAGETGQIEQEVVTLRAQLVRCVETTNQLHDENFQLLQEREAWEAIRRQNGAVQQSMLEFKAEYSEKFEQVREKLVAFRKEFPHLANPAVDVSSSEEWTRLLQLKRGYEKKSKKLQEAQSTVRHLEEKLKKAETTVQRYQRVFMKIKADQQAARKSRRIAQAQSSDGGGSGGDGALSGASGRGGAAPRGEAAAGLGLPPNVSGRSPRYARPPSANTLPTMPEEGSATNSSTGSGGVASGGGGSRGGSGGGGGSSVLGGC</sequence>
<feature type="region of interest" description="Disordered" evidence="2">
    <location>
        <begin position="267"/>
        <end position="315"/>
    </location>
</feature>
<feature type="coiled-coil region" evidence="1">
    <location>
        <begin position="374"/>
        <end position="455"/>
    </location>
</feature>
<feature type="region of interest" description="Disordered" evidence="2">
    <location>
        <begin position="467"/>
        <end position="572"/>
    </location>
</feature>
<name>A0A7S2SRJ5_9STRA</name>
<accession>A0A7S2SRJ5</accession>
<feature type="compositionally biased region" description="Gly residues" evidence="2">
    <location>
        <begin position="545"/>
        <end position="572"/>
    </location>
</feature>
<dbReference type="AlphaFoldDB" id="A0A7S2SRJ5"/>